<dbReference type="GO" id="GO:0006952">
    <property type="term" value="P:defense response"/>
    <property type="evidence" value="ECO:0007669"/>
    <property type="project" value="UniProtKB-ARBA"/>
</dbReference>
<dbReference type="Proteomes" id="UP001234989">
    <property type="component" value="Chromosome 8"/>
</dbReference>
<organism evidence="15 16">
    <name type="scientific">Solanum verrucosum</name>
    <dbReference type="NCBI Taxonomy" id="315347"/>
    <lineage>
        <taxon>Eukaryota</taxon>
        <taxon>Viridiplantae</taxon>
        <taxon>Streptophyta</taxon>
        <taxon>Embryophyta</taxon>
        <taxon>Tracheophyta</taxon>
        <taxon>Spermatophyta</taxon>
        <taxon>Magnoliopsida</taxon>
        <taxon>eudicotyledons</taxon>
        <taxon>Gunneridae</taxon>
        <taxon>Pentapetalae</taxon>
        <taxon>asterids</taxon>
        <taxon>lamiids</taxon>
        <taxon>Solanales</taxon>
        <taxon>Solanaceae</taxon>
        <taxon>Solanoideae</taxon>
        <taxon>Solaneae</taxon>
        <taxon>Solanum</taxon>
    </lineage>
</organism>
<dbReference type="AlphaFoldDB" id="A0AAF0UD53"/>
<keyword evidence="12" id="KW-0325">Glycoprotein</keyword>
<dbReference type="Pfam" id="PF13855">
    <property type="entry name" value="LRR_8"/>
    <property type="match status" value="1"/>
</dbReference>
<dbReference type="SMART" id="SM00369">
    <property type="entry name" value="LRR_TYP"/>
    <property type="match status" value="9"/>
</dbReference>
<keyword evidence="16" id="KW-1185">Reference proteome</keyword>
<dbReference type="InterPro" id="IPR003591">
    <property type="entry name" value="Leu-rich_rpt_typical-subtyp"/>
</dbReference>
<dbReference type="GO" id="GO:0005886">
    <property type="term" value="C:plasma membrane"/>
    <property type="evidence" value="ECO:0007669"/>
    <property type="project" value="UniProtKB-SubCell"/>
</dbReference>
<dbReference type="SUPFAM" id="SSF52058">
    <property type="entry name" value="L domain-like"/>
    <property type="match status" value="1"/>
</dbReference>
<keyword evidence="8" id="KW-0677">Repeat</keyword>
<dbReference type="GO" id="GO:0051707">
    <property type="term" value="P:response to other organism"/>
    <property type="evidence" value="ECO:0007669"/>
    <property type="project" value="UniProtKB-ARBA"/>
</dbReference>
<evidence type="ECO:0000256" key="12">
    <source>
        <dbReference type="ARBA" id="ARBA00023180"/>
    </source>
</evidence>
<dbReference type="FunFam" id="3.80.10.10:FF:000095">
    <property type="entry name" value="LRR receptor-like serine/threonine-protein kinase GSO1"/>
    <property type="match status" value="2"/>
</dbReference>
<evidence type="ECO:0000256" key="13">
    <source>
        <dbReference type="SAM" id="Phobius"/>
    </source>
</evidence>
<feature type="domain" description="Disease resistance R13L4/SHOC-2-like LRR" evidence="14">
    <location>
        <begin position="198"/>
        <end position="395"/>
    </location>
</feature>
<proteinExistence type="inferred from homology"/>
<dbReference type="EMBL" id="CP133619">
    <property type="protein sequence ID" value="WMV43476.1"/>
    <property type="molecule type" value="Genomic_DNA"/>
</dbReference>
<evidence type="ECO:0000259" key="14">
    <source>
        <dbReference type="Pfam" id="PF23598"/>
    </source>
</evidence>
<dbReference type="InterPro" id="IPR055414">
    <property type="entry name" value="LRR_R13L4/SHOC2-like"/>
</dbReference>
<dbReference type="InterPro" id="IPR032675">
    <property type="entry name" value="LRR_dom_sf"/>
</dbReference>
<evidence type="ECO:0000256" key="10">
    <source>
        <dbReference type="ARBA" id="ARBA00023136"/>
    </source>
</evidence>
<dbReference type="Pfam" id="PF23598">
    <property type="entry name" value="LRR_14"/>
    <property type="match status" value="1"/>
</dbReference>
<comment type="subcellular location">
    <subcellularLocation>
        <location evidence="1">Cell membrane</location>
        <topology evidence="1">Single-pass membrane protein</topology>
    </subcellularLocation>
    <subcellularLocation>
        <location evidence="2">Membrane</location>
        <topology evidence="2">Single-pass type I membrane protein</topology>
    </subcellularLocation>
</comment>
<keyword evidence="5" id="KW-0433">Leucine-rich repeat</keyword>
<accession>A0AAF0UD53</accession>
<evidence type="ECO:0000256" key="7">
    <source>
        <dbReference type="ARBA" id="ARBA00022729"/>
    </source>
</evidence>
<evidence type="ECO:0000256" key="2">
    <source>
        <dbReference type="ARBA" id="ARBA00004479"/>
    </source>
</evidence>
<evidence type="ECO:0000256" key="9">
    <source>
        <dbReference type="ARBA" id="ARBA00022989"/>
    </source>
</evidence>
<keyword evidence="10 13" id="KW-0472">Membrane</keyword>
<keyword evidence="7" id="KW-0732">Signal</keyword>
<evidence type="ECO:0000256" key="8">
    <source>
        <dbReference type="ARBA" id="ARBA00022737"/>
    </source>
</evidence>
<evidence type="ECO:0000256" key="3">
    <source>
        <dbReference type="ARBA" id="ARBA00009592"/>
    </source>
</evidence>
<dbReference type="SMART" id="SM00365">
    <property type="entry name" value="LRR_SD22"/>
    <property type="match status" value="4"/>
</dbReference>
<evidence type="ECO:0000256" key="11">
    <source>
        <dbReference type="ARBA" id="ARBA00023170"/>
    </source>
</evidence>
<dbReference type="SUPFAM" id="SSF52047">
    <property type="entry name" value="RNI-like"/>
    <property type="match status" value="2"/>
</dbReference>
<feature type="transmembrane region" description="Helical" evidence="13">
    <location>
        <begin position="810"/>
        <end position="830"/>
    </location>
</feature>
<evidence type="ECO:0000256" key="1">
    <source>
        <dbReference type="ARBA" id="ARBA00004162"/>
    </source>
</evidence>
<reference evidence="15" key="1">
    <citation type="submission" date="2023-08" db="EMBL/GenBank/DDBJ databases">
        <title>A de novo genome assembly of Solanum verrucosum Schlechtendal, a Mexican diploid species geographically isolated from the other diploid A-genome species in potato relatives.</title>
        <authorList>
            <person name="Hosaka K."/>
        </authorList>
    </citation>
    <scope>NUCLEOTIDE SEQUENCE</scope>
    <source>
        <tissue evidence="15">Young leaves</tissue>
    </source>
</reference>
<evidence type="ECO:0000313" key="16">
    <source>
        <dbReference type="Proteomes" id="UP001234989"/>
    </source>
</evidence>
<comment type="similarity">
    <text evidence="3">Belongs to the RLP family.</text>
</comment>
<evidence type="ECO:0000256" key="5">
    <source>
        <dbReference type="ARBA" id="ARBA00022614"/>
    </source>
</evidence>
<evidence type="ECO:0000256" key="4">
    <source>
        <dbReference type="ARBA" id="ARBA00022475"/>
    </source>
</evidence>
<keyword evidence="9 13" id="KW-1133">Transmembrane helix</keyword>
<feature type="non-terminal residue" evidence="15">
    <location>
        <position position="1"/>
    </location>
</feature>
<keyword evidence="6 13" id="KW-0812">Transmembrane</keyword>
<sequence length="864" mass="96246">DCCEWNGVTCNGFTGHVIGLDLSSSCLSGTIHANNSLTKLVHLQRLNLAFNELNGFPLGNSISELTSLTHLNLLDSGFLKGKMIPPGLSKLSKLISLDLTWNFIQVGQTTLRSFLHNLTNLEVLLFRNVHAPFELPNNFPSSLRKLSLEGTDMFGNITDSQLFHLPNLQVLRLGWNPLITGTLPNFNWSFSKSILELDFSHTGIFGKVPDSIGNLHSLCYLDLSSNSLSGSIPESFGNLTAVTELTLTGNSFTGLIPKSIGNLTAITQLKLSTNSFTGTVPSSIRKLNKLHSLSLSLNNFEGPIPDIFANFSELDTLDFKRNNFTGPFPYSIATLTRLASLELQNNSLTGPLPSNISGLQELYNLDLSFNYFTGTTPPWLFLLPSLLNLYVQHNQFTGLPNELKRSSSDFTDVNLSYNQLYGKIPDWILSLRIHSLDISYNFLTGFVKQEWSSTDLWSLNLENNFLQGPLHQSICDLIYLKVLILAQNNFSGSIPGCLGTPNSYIFILDLRMNNFHGEIPRFLHRGLQYLGVYGNQLRGQVPRSLVNCTILVALDLGNNMLNDTFPIWLEKLPNLQVLILKSNLFHGPIGDLESEFPFPELRIFELSCNGFTGTLSSNLFKSFRGMMNVDEEKTASTSTDTDYLYNISLVIKGNEYDMRITSIMTSVDLSSNRFEGDIPKSIGSLSSLVLLNLSHNSFRGHIPAEFAKLQALEALDLSWNRLIGEIPGPLSSLTFLEVLNLSYNHLAGRIPIGKQFNTFPNDSYCGNPDLCGFPLSKECGNNNESPLEHNDDDDDDDSFFMSGFTWEAVVIGYGCGMIFGLLMGGLMFLLEKPKWYVNFAEDIAQQIAANKRTGQKKRRQRRMN</sequence>
<dbReference type="Gene3D" id="3.80.10.10">
    <property type="entry name" value="Ribonuclease Inhibitor"/>
    <property type="match status" value="5"/>
</dbReference>
<dbReference type="PANTHER" id="PTHR27000:SF803">
    <property type="entry name" value="RECEPTOR-LIKE PROTEIN 45"/>
    <property type="match status" value="1"/>
</dbReference>
<gene>
    <name evidence="15" type="ORF">MTR67_036861</name>
</gene>
<dbReference type="FunFam" id="3.80.10.10:FF:000111">
    <property type="entry name" value="LRR receptor-like serine/threonine-protein kinase ERECTA"/>
    <property type="match status" value="1"/>
</dbReference>
<evidence type="ECO:0000256" key="6">
    <source>
        <dbReference type="ARBA" id="ARBA00022692"/>
    </source>
</evidence>
<name>A0AAF0UD53_SOLVR</name>
<keyword evidence="11" id="KW-0675">Receptor</keyword>
<dbReference type="PANTHER" id="PTHR27000">
    <property type="entry name" value="LEUCINE-RICH REPEAT RECEPTOR-LIKE PROTEIN KINASE FAMILY PROTEIN-RELATED"/>
    <property type="match status" value="1"/>
</dbReference>
<dbReference type="PRINTS" id="PR00019">
    <property type="entry name" value="LEURICHRPT"/>
</dbReference>
<keyword evidence="4" id="KW-1003">Cell membrane</keyword>
<dbReference type="InterPro" id="IPR001611">
    <property type="entry name" value="Leu-rich_rpt"/>
</dbReference>
<evidence type="ECO:0000313" key="15">
    <source>
        <dbReference type="EMBL" id="WMV43476.1"/>
    </source>
</evidence>
<protein>
    <recommendedName>
        <fullName evidence="14">Disease resistance R13L4/SHOC-2-like LRR domain-containing protein</fullName>
    </recommendedName>
</protein>